<evidence type="ECO:0000256" key="15">
    <source>
        <dbReference type="SAM" id="Phobius"/>
    </source>
</evidence>
<comment type="catalytic activity">
    <reaction evidence="1">
        <text>S-ubiquitinyl-[E2 ubiquitin-conjugating enzyme]-L-cysteine + [acceptor protein]-L-lysine = [E2 ubiquitin-conjugating enzyme]-L-cysteine + N(6)-ubiquitinyl-[acceptor protein]-L-lysine.</text>
        <dbReference type="EC" id="2.3.2.27"/>
    </reaction>
</comment>
<name>A0A8K0DS90_9ROSA</name>
<evidence type="ECO:0000256" key="7">
    <source>
        <dbReference type="ARBA" id="ARBA00022723"/>
    </source>
</evidence>
<dbReference type="InterPro" id="IPR013083">
    <property type="entry name" value="Znf_RING/FYVE/PHD"/>
</dbReference>
<evidence type="ECO:0000256" key="3">
    <source>
        <dbReference type="ARBA" id="ARBA00004906"/>
    </source>
</evidence>
<keyword evidence="12 15" id="KW-0472">Membrane</keyword>
<accession>A0A8K0DS90</accession>
<evidence type="ECO:0000256" key="4">
    <source>
        <dbReference type="ARBA" id="ARBA00012483"/>
    </source>
</evidence>
<keyword evidence="18" id="KW-1185">Reference proteome</keyword>
<proteinExistence type="inferred from homology"/>
<keyword evidence="6 15" id="KW-0812">Transmembrane</keyword>
<reference evidence="17" key="1">
    <citation type="submission" date="2020-03" db="EMBL/GenBank/DDBJ databases">
        <title>A high-quality chromosome-level genome assembly of a woody plant with both climbing and erect habits, Rhamnella rubrinervis.</title>
        <authorList>
            <person name="Lu Z."/>
            <person name="Yang Y."/>
            <person name="Zhu X."/>
            <person name="Sun Y."/>
        </authorList>
    </citation>
    <scope>NUCLEOTIDE SEQUENCE</scope>
    <source>
        <strain evidence="17">BYM</strain>
        <tissue evidence="17">Leaf</tissue>
    </source>
</reference>
<dbReference type="FunFam" id="3.30.40.10:FF:000187">
    <property type="entry name" value="E3 ubiquitin-protein ligase ATL6"/>
    <property type="match status" value="1"/>
</dbReference>
<dbReference type="SMART" id="SM00184">
    <property type="entry name" value="RING"/>
    <property type="match status" value="1"/>
</dbReference>
<evidence type="ECO:0000256" key="9">
    <source>
        <dbReference type="ARBA" id="ARBA00022786"/>
    </source>
</evidence>
<sequence>MDSTIKAGPTNYTAKGRIMFCSVIILFFVVSIMICFHSYARWFLNRRRRRFRRRASDLFSNPVFPITTVGSVSPQGLDLSILNTLPVFIYSNTTSHDTLLECSVCLSEFENEERGRVLPKCNHSFHVECIDAWFQFHSSCPLCRTPVHFHIPVQHLPDTSTETTVITVNEPPVPQRQVDDLGEVEMGSTDSSTQYRFKSPANGMLSLKRICSR</sequence>
<keyword evidence="10" id="KW-0862">Zinc</keyword>
<dbReference type="OrthoDB" id="8062037at2759"/>
<keyword evidence="7" id="KW-0479">Metal-binding</keyword>
<evidence type="ECO:0000259" key="16">
    <source>
        <dbReference type="PROSITE" id="PS50089"/>
    </source>
</evidence>
<evidence type="ECO:0000256" key="14">
    <source>
        <dbReference type="PROSITE-ProRule" id="PRU00175"/>
    </source>
</evidence>
<dbReference type="InterPro" id="IPR001841">
    <property type="entry name" value="Znf_RING"/>
</dbReference>
<dbReference type="Proteomes" id="UP000796880">
    <property type="component" value="Unassembled WGS sequence"/>
</dbReference>
<evidence type="ECO:0000256" key="6">
    <source>
        <dbReference type="ARBA" id="ARBA00022692"/>
    </source>
</evidence>
<dbReference type="GO" id="GO:0008270">
    <property type="term" value="F:zinc ion binding"/>
    <property type="evidence" value="ECO:0007669"/>
    <property type="project" value="UniProtKB-KW"/>
</dbReference>
<evidence type="ECO:0000313" key="17">
    <source>
        <dbReference type="EMBL" id="KAF3436472.1"/>
    </source>
</evidence>
<dbReference type="Gene3D" id="3.30.40.10">
    <property type="entry name" value="Zinc/RING finger domain, C3HC4 (zinc finger)"/>
    <property type="match status" value="1"/>
</dbReference>
<dbReference type="EMBL" id="VOIH02000010">
    <property type="protein sequence ID" value="KAF3436472.1"/>
    <property type="molecule type" value="Genomic_DNA"/>
</dbReference>
<comment type="subcellular location">
    <subcellularLocation>
        <location evidence="2">Membrane</location>
        <topology evidence="2">Single-pass membrane protein</topology>
    </subcellularLocation>
</comment>
<evidence type="ECO:0000256" key="2">
    <source>
        <dbReference type="ARBA" id="ARBA00004167"/>
    </source>
</evidence>
<gene>
    <name evidence="17" type="ORF">FNV43_RR23564</name>
</gene>
<dbReference type="PANTHER" id="PTHR46913">
    <property type="entry name" value="RING-H2 FINGER PROTEIN ATL16"/>
    <property type="match status" value="1"/>
</dbReference>
<feature type="domain" description="RING-type" evidence="16">
    <location>
        <begin position="102"/>
        <end position="144"/>
    </location>
</feature>
<evidence type="ECO:0000256" key="11">
    <source>
        <dbReference type="ARBA" id="ARBA00022989"/>
    </source>
</evidence>
<dbReference type="GO" id="GO:0016567">
    <property type="term" value="P:protein ubiquitination"/>
    <property type="evidence" value="ECO:0007669"/>
    <property type="project" value="InterPro"/>
</dbReference>
<keyword evidence="11 15" id="KW-1133">Transmembrane helix</keyword>
<dbReference type="AlphaFoldDB" id="A0A8K0DS90"/>
<dbReference type="Pfam" id="PF13639">
    <property type="entry name" value="zf-RING_2"/>
    <property type="match status" value="1"/>
</dbReference>
<dbReference type="CDD" id="cd16461">
    <property type="entry name" value="RING-H2_EL5-like"/>
    <property type="match status" value="1"/>
</dbReference>
<evidence type="ECO:0000256" key="12">
    <source>
        <dbReference type="ARBA" id="ARBA00023136"/>
    </source>
</evidence>
<dbReference type="PROSITE" id="PS50089">
    <property type="entry name" value="ZF_RING_2"/>
    <property type="match status" value="1"/>
</dbReference>
<comment type="pathway">
    <text evidence="3">Protein modification; protein ubiquitination.</text>
</comment>
<feature type="transmembrane region" description="Helical" evidence="15">
    <location>
        <begin position="17"/>
        <end position="44"/>
    </location>
</feature>
<dbReference type="SUPFAM" id="SSF57850">
    <property type="entry name" value="RING/U-box"/>
    <property type="match status" value="1"/>
</dbReference>
<evidence type="ECO:0000256" key="8">
    <source>
        <dbReference type="ARBA" id="ARBA00022771"/>
    </source>
</evidence>
<protein>
    <recommendedName>
        <fullName evidence="4">RING-type E3 ubiquitin transferase</fullName>
        <ecNumber evidence="4">2.3.2.27</ecNumber>
    </recommendedName>
</protein>
<organism evidence="17 18">
    <name type="scientific">Rhamnella rubrinervis</name>
    <dbReference type="NCBI Taxonomy" id="2594499"/>
    <lineage>
        <taxon>Eukaryota</taxon>
        <taxon>Viridiplantae</taxon>
        <taxon>Streptophyta</taxon>
        <taxon>Embryophyta</taxon>
        <taxon>Tracheophyta</taxon>
        <taxon>Spermatophyta</taxon>
        <taxon>Magnoliopsida</taxon>
        <taxon>eudicotyledons</taxon>
        <taxon>Gunneridae</taxon>
        <taxon>Pentapetalae</taxon>
        <taxon>rosids</taxon>
        <taxon>fabids</taxon>
        <taxon>Rosales</taxon>
        <taxon>Rhamnaceae</taxon>
        <taxon>rhamnoid group</taxon>
        <taxon>Rhamneae</taxon>
        <taxon>Rhamnella</taxon>
    </lineage>
</organism>
<evidence type="ECO:0000313" key="18">
    <source>
        <dbReference type="Proteomes" id="UP000796880"/>
    </source>
</evidence>
<evidence type="ECO:0000256" key="1">
    <source>
        <dbReference type="ARBA" id="ARBA00000900"/>
    </source>
</evidence>
<dbReference type="InterPro" id="IPR044600">
    <property type="entry name" value="ATL1/ATL16-like"/>
</dbReference>
<keyword evidence="9" id="KW-0833">Ubl conjugation pathway</keyword>
<evidence type="ECO:0000256" key="10">
    <source>
        <dbReference type="ARBA" id="ARBA00022833"/>
    </source>
</evidence>
<dbReference type="PANTHER" id="PTHR46913:SF1">
    <property type="entry name" value="RING-H2 FINGER PROTEIN ATL16"/>
    <property type="match status" value="1"/>
</dbReference>
<comment type="similarity">
    <text evidence="13">Belongs to the RING-type zinc finger family. ATL subfamily.</text>
</comment>
<dbReference type="GO" id="GO:0016020">
    <property type="term" value="C:membrane"/>
    <property type="evidence" value="ECO:0007669"/>
    <property type="project" value="UniProtKB-SubCell"/>
</dbReference>
<evidence type="ECO:0000256" key="5">
    <source>
        <dbReference type="ARBA" id="ARBA00022679"/>
    </source>
</evidence>
<keyword evidence="8 14" id="KW-0863">Zinc-finger</keyword>
<dbReference type="GO" id="GO:0061630">
    <property type="term" value="F:ubiquitin protein ligase activity"/>
    <property type="evidence" value="ECO:0007669"/>
    <property type="project" value="UniProtKB-EC"/>
</dbReference>
<dbReference type="EC" id="2.3.2.27" evidence="4"/>
<keyword evidence="5" id="KW-0808">Transferase</keyword>
<evidence type="ECO:0000256" key="13">
    <source>
        <dbReference type="ARBA" id="ARBA00024209"/>
    </source>
</evidence>
<comment type="caution">
    <text evidence="17">The sequence shown here is derived from an EMBL/GenBank/DDBJ whole genome shotgun (WGS) entry which is preliminary data.</text>
</comment>